<dbReference type="AlphaFoldDB" id="A0AAV6YYW0"/>
<dbReference type="Proteomes" id="UP000824782">
    <property type="component" value="Unassembled WGS sequence"/>
</dbReference>
<evidence type="ECO:0000313" key="1">
    <source>
        <dbReference type="EMBL" id="KAG8542479.1"/>
    </source>
</evidence>
<proteinExistence type="predicted"/>
<name>A0AAV6YYW0_ENGPU</name>
<dbReference type="EMBL" id="WNYA01004927">
    <property type="protein sequence ID" value="KAG8542479.1"/>
    <property type="molecule type" value="Genomic_DNA"/>
</dbReference>
<accession>A0AAV6YYW0</accession>
<organism evidence="1 2">
    <name type="scientific">Engystomops pustulosus</name>
    <name type="common">Tungara frog</name>
    <name type="synonym">Physalaemus pustulosus</name>
    <dbReference type="NCBI Taxonomy" id="76066"/>
    <lineage>
        <taxon>Eukaryota</taxon>
        <taxon>Metazoa</taxon>
        <taxon>Chordata</taxon>
        <taxon>Craniata</taxon>
        <taxon>Vertebrata</taxon>
        <taxon>Euteleostomi</taxon>
        <taxon>Amphibia</taxon>
        <taxon>Batrachia</taxon>
        <taxon>Anura</taxon>
        <taxon>Neobatrachia</taxon>
        <taxon>Hyloidea</taxon>
        <taxon>Leptodactylidae</taxon>
        <taxon>Leiuperinae</taxon>
        <taxon>Engystomops</taxon>
    </lineage>
</organism>
<reference evidence="1" key="1">
    <citation type="thesis" date="2020" institute="ProQuest LLC" country="789 East Eisenhower Parkway, Ann Arbor, MI, USA">
        <title>Comparative Genomics and Chromosome Evolution.</title>
        <authorList>
            <person name="Mudd A.B."/>
        </authorList>
    </citation>
    <scope>NUCLEOTIDE SEQUENCE</scope>
    <source>
        <strain evidence="1">237g6f4</strain>
        <tissue evidence="1">Blood</tissue>
    </source>
</reference>
<gene>
    <name evidence="1" type="ORF">GDO81_026664</name>
</gene>
<comment type="caution">
    <text evidence="1">The sequence shown here is derived from an EMBL/GenBank/DDBJ whole genome shotgun (WGS) entry which is preliminary data.</text>
</comment>
<protein>
    <submittedName>
        <fullName evidence="1">Uncharacterized protein</fullName>
    </submittedName>
</protein>
<evidence type="ECO:0000313" key="2">
    <source>
        <dbReference type="Proteomes" id="UP000824782"/>
    </source>
</evidence>
<sequence>MQYYPYKKTYIYTSSDSNHLKEMHHSRNILLGSMFQCWIGIFIRTSYSATNGASRNNVFDTCCFVIWPDEDANSALKQIASPIQLTNLKLSFLREPVTTFFTNTDCDRFP</sequence>
<keyword evidence="2" id="KW-1185">Reference proteome</keyword>